<keyword evidence="2" id="KW-0472">Membrane</keyword>
<proteinExistence type="predicted"/>
<feature type="transmembrane region" description="Helical" evidence="2">
    <location>
        <begin position="233"/>
        <end position="252"/>
    </location>
</feature>
<protein>
    <submittedName>
        <fullName evidence="4">Uncharacterized protein</fullName>
    </submittedName>
</protein>
<keyword evidence="5" id="KW-1185">Reference proteome</keyword>
<feature type="chain" id="PRO_5035949333" evidence="3">
    <location>
        <begin position="20"/>
        <end position="290"/>
    </location>
</feature>
<sequence length="290" mass="31443">MRVTYALQGLLAASTTVTASSNPQHIVLGTDGTVVVGADPNLYFRTGRNQLYQLESEQELGELELHATQTEPDELPLAKLPSIHDELPLAKLSSIHDELPLAKLPSIHDELPLAKLSSIHDELLAADDLDSTDQTPVGDEFSSIAVIQDKPPVAWSTLAMVDDDGVPGVYGSVVFAELSCCFVAFIGYLVRSIPLWVGFSRGQKCCLIVAFSVAFLYQFATLGWFFGAVTPELMLGLSSLITRMISLGMVPVTTTSCMGRAREICHEHAAMASSGSRKSSRNSRRHHSRT</sequence>
<dbReference type="Proteomes" id="UP000694044">
    <property type="component" value="Unassembled WGS sequence"/>
</dbReference>
<evidence type="ECO:0000313" key="4">
    <source>
        <dbReference type="EMBL" id="KAG7389693.1"/>
    </source>
</evidence>
<dbReference type="OrthoDB" id="116443at2759"/>
<feature type="signal peptide" evidence="3">
    <location>
        <begin position="1"/>
        <end position="19"/>
    </location>
</feature>
<organism evidence="4 5">
    <name type="scientific">Phytophthora pseudosyringae</name>
    <dbReference type="NCBI Taxonomy" id="221518"/>
    <lineage>
        <taxon>Eukaryota</taxon>
        <taxon>Sar</taxon>
        <taxon>Stramenopiles</taxon>
        <taxon>Oomycota</taxon>
        <taxon>Peronosporomycetes</taxon>
        <taxon>Peronosporales</taxon>
        <taxon>Peronosporaceae</taxon>
        <taxon>Phytophthora</taxon>
    </lineage>
</organism>
<feature type="transmembrane region" description="Helical" evidence="2">
    <location>
        <begin position="169"/>
        <end position="193"/>
    </location>
</feature>
<evidence type="ECO:0000256" key="3">
    <source>
        <dbReference type="SAM" id="SignalP"/>
    </source>
</evidence>
<evidence type="ECO:0000256" key="2">
    <source>
        <dbReference type="SAM" id="Phobius"/>
    </source>
</evidence>
<dbReference type="AlphaFoldDB" id="A0A8T1WCC1"/>
<feature type="region of interest" description="Disordered" evidence="1">
    <location>
        <begin position="270"/>
        <end position="290"/>
    </location>
</feature>
<reference evidence="4" key="1">
    <citation type="submission" date="2021-02" db="EMBL/GenBank/DDBJ databases">
        <authorList>
            <person name="Palmer J.M."/>
        </authorList>
    </citation>
    <scope>NUCLEOTIDE SEQUENCE</scope>
    <source>
        <strain evidence="4">SCRP734</strain>
    </source>
</reference>
<keyword evidence="2" id="KW-0812">Transmembrane</keyword>
<name>A0A8T1WCC1_9STRA</name>
<gene>
    <name evidence="4" type="ORF">PHYPSEUDO_009854</name>
</gene>
<evidence type="ECO:0000256" key="1">
    <source>
        <dbReference type="SAM" id="MobiDB-lite"/>
    </source>
</evidence>
<keyword evidence="2" id="KW-1133">Transmembrane helix</keyword>
<keyword evidence="3" id="KW-0732">Signal</keyword>
<evidence type="ECO:0000313" key="5">
    <source>
        <dbReference type="Proteomes" id="UP000694044"/>
    </source>
</evidence>
<dbReference type="EMBL" id="JAGDFM010000041">
    <property type="protein sequence ID" value="KAG7389693.1"/>
    <property type="molecule type" value="Genomic_DNA"/>
</dbReference>
<feature type="compositionally biased region" description="Basic residues" evidence="1">
    <location>
        <begin position="278"/>
        <end position="290"/>
    </location>
</feature>
<accession>A0A8T1WCC1</accession>
<comment type="caution">
    <text evidence="4">The sequence shown here is derived from an EMBL/GenBank/DDBJ whole genome shotgun (WGS) entry which is preliminary data.</text>
</comment>
<feature type="transmembrane region" description="Helical" evidence="2">
    <location>
        <begin position="205"/>
        <end position="227"/>
    </location>
</feature>